<reference evidence="2 3" key="1">
    <citation type="journal article" date="2022" name="Environ. Microbiol. Rep.">
        <title>Eco-phylogenetic analyses reveal divergent evolution of vitamin B12 metabolism in the marine bacterial family 'Psychromonadaceae'.</title>
        <authorList>
            <person name="Jin X."/>
            <person name="Yang Y."/>
            <person name="Cao H."/>
            <person name="Gao B."/>
            <person name="Zhao Z."/>
        </authorList>
    </citation>
    <scope>NUCLEOTIDE SEQUENCE [LARGE SCALE GENOMIC DNA]</scope>
    <source>
        <strain evidence="2 3">MKS20</strain>
    </source>
</reference>
<sequence>MLNLFFDMKSMIRLIALLLTLPIITSCKQQTQIQNTGLVYCSNGSPTSFNPQLAQTGDSLDISSQLYNTLVRLDPSTQTIAAGLASEWQVSRDGLSYQFELRQDIQFHSTPYFTPTRAMNADDVVFSFQRVLFPTHPFHSVSGGLYPFFNNTQFDRLIKSVKKIGPYTVEFKLHRPDTSLLANLATEFAVILSAEYGKQLQQSGKFTQIDHLPIGTGPYKFKQFLPDNLIRFERHWGYWEGGTPMQQLVFDITPSPTKRLAKLITGECDVMAYPAASQANVISNHPDLLMNVQTGYKVSFWSFNNDKAPFDNPKVRKALATAIDRDTILKAVYFNTGVAAHGLLPPTSWAYNPYLSDYPYSPKQARQLLQESGAKLPLSLTIYTPSGSDLYNPNSFKTAEFIQRDLRKIGVNAEIVVMEPHHLERSIAMGEYDTLVSGWSAVTSDPDNFFRPQFSCNAIENHTNTSRWCSTELDGLINRAVKLNRMVPRIRIYREIQAHLRDELPLLPLAHSLQLQAYRRDVHGLNSSPFGGVNFAGAYRD</sequence>
<dbReference type="Proteomes" id="UP001201273">
    <property type="component" value="Unassembled WGS sequence"/>
</dbReference>
<gene>
    <name evidence="2" type="ORF">K6Y31_11175</name>
</gene>
<keyword evidence="3" id="KW-1185">Reference proteome</keyword>
<evidence type="ECO:0000313" key="3">
    <source>
        <dbReference type="Proteomes" id="UP001201273"/>
    </source>
</evidence>
<dbReference type="SUPFAM" id="SSF53850">
    <property type="entry name" value="Periplasmic binding protein-like II"/>
    <property type="match status" value="1"/>
</dbReference>
<dbReference type="InterPro" id="IPR030678">
    <property type="entry name" value="Peptide/Ni-bd"/>
</dbReference>
<dbReference type="PANTHER" id="PTHR30290">
    <property type="entry name" value="PERIPLASMIC BINDING COMPONENT OF ABC TRANSPORTER"/>
    <property type="match status" value="1"/>
</dbReference>
<protein>
    <submittedName>
        <fullName evidence="2">ABC transporter substrate-binding protein</fullName>
    </submittedName>
</protein>
<organism evidence="2 3">
    <name type="scientific">Motilimonas cestriensis</name>
    <dbReference type="NCBI Taxonomy" id="2742685"/>
    <lineage>
        <taxon>Bacteria</taxon>
        <taxon>Pseudomonadati</taxon>
        <taxon>Pseudomonadota</taxon>
        <taxon>Gammaproteobacteria</taxon>
        <taxon>Alteromonadales</taxon>
        <taxon>Alteromonadales genera incertae sedis</taxon>
        <taxon>Motilimonas</taxon>
    </lineage>
</organism>
<dbReference type="PANTHER" id="PTHR30290:SF28">
    <property type="entry name" value="ABC TRANSPORTER PERIPLASMIC-BINDING PROTEIN SAPA-RELATED"/>
    <property type="match status" value="1"/>
</dbReference>
<dbReference type="Gene3D" id="3.40.190.10">
    <property type="entry name" value="Periplasmic binding protein-like II"/>
    <property type="match status" value="1"/>
</dbReference>
<dbReference type="PIRSF" id="PIRSF002741">
    <property type="entry name" value="MppA"/>
    <property type="match status" value="1"/>
</dbReference>
<evidence type="ECO:0000313" key="2">
    <source>
        <dbReference type="EMBL" id="MCE2595377.1"/>
    </source>
</evidence>
<dbReference type="InterPro" id="IPR039424">
    <property type="entry name" value="SBP_5"/>
</dbReference>
<dbReference type="Gene3D" id="3.10.105.10">
    <property type="entry name" value="Dipeptide-binding Protein, Domain 3"/>
    <property type="match status" value="1"/>
</dbReference>
<dbReference type="CDD" id="cd08493">
    <property type="entry name" value="PBP2_DppA_like"/>
    <property type="match status" value="1"/>
</dbReference>
<name>A0ABS8WBA1_9GAMM</name>
<dbReference type="EMBL" id="JAIMJA010000010">
    <property type="protein sequence ID" value="MCE2595377.1"/>
    <property type="molecule type" value="Genomic_DNA"/>
</dbReference>
<dbReference type="InterPro" id="IPR000914">
    <property type="entry name" value="SBP_5_dom"/>
</dbReference>
<feature type="domain" description="Solute-binding protein family 5" evidence="1">
    <location>
        <begin position="80"/>
        <end position="459"/>
    </location>
</feature>
<accession>A0ABS8WBA1</accession>
<evidence type="ECO:0000259" key="1">
    <source>
        <dbReference type="Pfam" id="PF00496"/>
    </source>
</evidence>
<dbReference type="Pfam" id="PF00496">
    <property type="entry name" value="SBP_bac_5"/>
    <property type="match status" value="1"/>
</dbReference>
<proteinExistence type="predicted"/>
<comment type="caution">
    <text evidence="2">The sequence shown here is derived from an EMBL/GenBank/DDBJ whole genome shotgun (WGS) entry which is preliminary data.</text>
</comment>
<dbReference type="Gene3D" id="3.90.76.10">
    <property type="entry name" value="Dipeptide-binding Protein, Domain 1"/>
    <property type="match status" value="1"/>
</dbReference>